<dbReference type="Proteomes" id="UP000317165">
    <property type="component" value="Unassembled WGS sequence"/>
</dbReference>
<dbReference type="AlphaFoldDB" id="A0A552PZ25"/>
<keyword evidence="1" id="KW-0812">Transmembrane</keyword>
<feature type="transmembrane region" description="Helical" evidence="1">
    <location>
        <begin position="33"/>
        <end position="52"/>
    </location>
</feature>
<organism evidence="2 3">
    <name type="scientific">Microcystis panniformis Mp_MB_F_20051200_S9</name>
    <dbReference type="NCBI Taxonomy" id="2486223"/>
    <lineage>
        <taxon>Bacteria</taxon>
        <taxon>Bacillati</taxon>
        <taxon>Cyanobacteriota</taxon>
        <taxon>Cyanophyceae</taxon>
        <taxon>Oscillatoriophycideae</taxon>
        <taxon>Chroococcales</taxon>
        <taxon>Microcystaceae</taxon>
        <taxon>Microcystis</taxon>
    </lineage>
</organism>
<accession>A0A552PZ25</accession>
<name>A0A552PZ25_9CHRO</name>
<evidence type="ECO:0000256" key="1">
    <source>
        <dbReference type="SAM" id="Phobius"/>
    </source>
</evidence>
<keyword evidence="1" id="KW-0472">Membrane</keyword>
<reference evidence="2 3" key="1">
    <citation type="submission" date="2019-01" db="EMBL/GenBank/DDBJ databases">
        <title>Coherence of Microcystis species and biogeography revealed through population genomics.</title>
        <authorList>
            <person name="Perez-Carrascal O.M."/>
            <person name="Terrat Y."/>
            <person name="Giani A."/>
            <person name="Fortin N."/>
            <person name="Tromas N."/>
            <person name="Shapiro B.J."/>
        </authorList>
    </citation>
    <scope>NUCLEOTIDE SEQUENCE [LARGE SCALE GENOMIC DNA]</scope>
    <source>
        <strain evidence="2">Mp_MB_F_20051200_S9</strain>
    </source>
</reference>
<dbReference type="EMBL" id="SFAC01000129">
    <property type="protein sequence ID" value="TRV62211.1"/>
    <property type="molecule type" value="Genomic_DNA"/>
</dbReference>
<protein>
    <submittedName>
        <fullName evidence="2">Uncharacterized protein</fullName>
    </submittedName>
</protein>
<evidence type="ECO:0000313" key="2">
    <source>
        <dbReference type="EMBL" id="TRV62211.1"/>
    </source>
</evidence>
<comment type="caution">
    <text evidence="2">The sequence shown here is derived from an EMBL/GenBank/DDBJ whole genome shotgun (WGS) entry which is preliminary data.</text>
</comment>
<sequence length="68" mass="7612">MTWRLVLAKEGPGGAKAMIAAVVVKNRDMESTISYFASYSPIIASLTIYLTLTRPRLNPRRSWTRGKV</sequence>
<keyword evidence="1" id="KW-1133">Transmembrane helix</keyword>
<proteinExistence type="predicted"/>
<evidence type="ECO:0000313" key="3">
    <source>
        <dbReference type="Proteomes" id="UP000317165"/>
    </source>
</evidence>
<gene>
    <name evidence="2" type="ORF">EWV53_10840</name>
</gene>